<dbReference type="InterPro" id="IPR050593">
    <property type="entry name" value="LovG"/>
</dbReference>
<comment type="similarity">
    <text evidence="1">Belongs to the LovG family.</text>
</comment>
<name>A0A9P0D576_9CUCU</name>
<accession>A0A9P0D576</accession>
<keyword evidence="2" id="KW-0378">Hydrolase</keyword>
<dbReference type="AlphaFoldDB" id="A0A9P0D576"/>
<dbReference type="PANTHER" id="PTHR48070:SF6">
    <property type="entry name" value="ESTERASE OVCA2"/>
    <property type="match status" value="1"/>
</dbReference>
<dbReference type="GO" id="GO:0005634">
    <property type="term" value="C:nucleus"/>
    <property type="evidence" value="ECO:0007669"/>
    <property type="project" value="TreeGrafter"/>
</dbReference>
<gene>
    <name evidence="4" type="ORF">PSYICH_LOCUS11955</name>
</gene>
<evidence type="ECO:0000256" key="1">
    <source>
        <dbReference type="ARBA" id="ARBA00005863"/>
    </source>
</evidence>
<dbReference type="GO" id="GO:0016787">
    <property type="term" value="F:hydrolase activity"/>
    <property type="evidence" value="ECO:0007669"/>
    <property type="project" value="UniProtKB-KW"/>
</dbReference>
<dbReference type="EMBL" id="OV651818">
    <property type="protein sequence ID" value="CAH1112064.1"/>
    <property type="molecule type" value="Genomic_DNA"/>
</dbReference>
<dbReference type="Proteomes" id="UP001153636">
    <property type="component" value="Chromosome 6"/>
</dbReference>
<dbReference type="FunFam" id="3.40.50.1820:FF:000073">
    <property type="entry name" value="esterase OVCA2 isoform X6"/>
    <property type="match status" value="1"/>
</dbReference>
<feature type="domain" description="Serine hydrolase" evidence="3">
    <location>
        <begin position="18"/>
        <end position="228"/>
    </location>
</feature>
<dbReference type="OrthoDB" id="414698at2759"/>
<proteinExistence type="inferred from homology"/>
<dbReference type="SUPFAM" id="SSF53474">
    <property type="entry name" value="alpha/beta-Hydrolases"/>
    <property type="match status" value="1"/>
</dbReference>
<dbReference type="Gene3D" id="3.40.50.1820">
    <property type="entry name" value="alpha/beta hydrolase"/>
    <property type="match status" value="1"/>
</dbReference>
<keyword evidence="5" id="KW-1185">Reference proteome</keyword>
<dbReference type="GO" id="GO:0032526">
    <property type="term" value="P:response to retinoic acid"/>
    <property type="evidence" value="ECO:0007669"/>
    <property type="project" value="TreeGrafter"/>
</dbReference>
<dbReference type="GO" id="GO:0005737">
    <property type="term" value="C:cytoplasm"/>
    <property type="evidence" value="ECO:0007669"/>
    <property type="project" value="TreeGrafter"/>
</dbReference>
<evidence type="ECO:0000259" key="3">
    <source>
        <dbReference type="Pfam" id="PF03959"/>
    </source>
</evidence>
<evidence type="ECO:0000313" key="5">
    <source>
        <dbReference type="Proteomes" id="UP001153636"/>
    </source>
</evidence>
<dbReference type="Pfam" id="PF03959">
    <property type="entry name" value="FSH1"/>
    <property type="match status" value="1"/>
</dbReference>
<evidence type="ECO:0000256" key="2">
    <source>
        <dbReference type="ARBA" id="ARBA00022801"/>
    </source>
</evidence>
<sequence>MSIVNQEATLCCPSDNMKLKILAIHGYRQNAETFKAKTGSFRKMIHKWAQITYITAPHSVIVVEDSNDIGQKAPDIGESKDEEQYGWFFNREDNTFRGIRKGGPAVGFGDTIKLIEDVFEKEGPFDGILGFSQGACLTGLLCDLQQRGLINIRFDFAIMSSGFKSGSLPHLKYYLDRIHLPSLHIFGENDEIIPTEMSEALSNCFEEPVIVKHPGGHYLPAAAPQKHEYQKFIKLMLLQKQHREHQIEKH</sequence>
<dbReference type="InterPro" id="IPR005645">
    <property type="entry name" value="FSH-like_dom"/>
</dbReference>
<dbReference type="PANTHER" id="PTHR48070">
    <property type="entry name" value="ESTERASE OVCA2"/>
    <property type="match status" value="1"/>
</dbReference>
<dbReference type="InterPro" id="IPR029058">
    <property type="entry name" value="AB_hydrolase_fold"/>
</dbReference>
<reference evidence="4" key="1">
    <citation type="submission" date="2022-01" db="EMBL/GenBank/DDBJ databases">
        <authorList>
            <person name="King R."/>
        </authorList>
    </citation>
    <scope>NUCLEOTIDE SEQUENCE</scope>
</reference>
<evidence type="ECO:0000313" key="4">
    <source>
        <dbReference type="EMBL" id="CAH1112064.1"/>
    </source>
</evidence>
<organism evidence="4 5">
    <name type="scientific">Psylliodes chrysocephalus</name>
    <dbReference type="NCBI Taxonomy" id="3402493"/>
    <lineage>
        <taxon>Eukaryota</taxon>
        <taxon>Metazoa</taxon>
        <taxon>Ecdysozoa</taxon>
        <taxon>Arthropoda</taxon>
        <taxon>Hexapoda</taxon>
        <taxon>Insecta</taxon>
        <taxon>Pterygota</taxon>
        <taxon>Neoptera</taxon>
        <taxon>Endopterygota</taxon>
        <taxon>Coleoptera</taxon>
        <taxon>Polyphaga</taxon>
        <taxon>Cucujiformia</taxon>
        <taxon>Chrysomeloidea</taxon>
        <taxon>Chrysomelidae</taxon>
        <taxon>Galerucinae</taxon>
        <taxon>Alticini</taxon>
        <taxon>Psylliodes</taxon>
    </lineage>
</organism>
<protein>
    <recommendedName>
        <fullName evidence="3">Serine hydrolase domain-containing protein</fullName>
    </recommendedName>
</protein>